<dbReference type="EMBL" id="OX465085">
    <property type="protein sequence ID" value="CAI9303892.1"/>
    <property type="molecule type" value="Genomic_DNA"/>
</dbReference>
<sequence length="118" mass="13425">MLLFCPNLTLLLVPLSVNHGVFALTDSTYLTSLLTILFFIVPIREETERGRERERKGREETPLTGPVFFKVKKKWRERASCQHTGGGLTVRATLPQGNLHGYTPLLQNWTTGQRQCLN</sequence>
<dbReference type="Proteomes" id="UP001177003">
    <property type="component" value="Chromosome 9"/>
</dbReference>
<keyword evidence="1" id="KW-0472">Membrane</keyword>
<evidence type="ECO:0000256" key="2">
    <source>
        <dbReference type="SAM" id="SignalP"/>
    </source>
</evidence>
<name>A0AA36A610_LACSI</name>
<protein>
    <submittedName>
        <fullName evidence="3">Uncharacterized protein</fullName>
    </submittedName>
</protein>
<gene>
    <name evidence="3" type="ORF">LSALG_LOCUS42304</name>
</gene>
<dbReference type="AlphaFoldDB" id="A0AA36A610"/>
<keyword evidence="2" id="KW-0732">Signal</keyword>
<accession>A0AA36A610</accession>
<feature type="transmembrane region" description="Helical" evidence="1">
    <location>
        <begin position="28"/>
        <end position="45"/>
    </location>
</feature>
<evidence type="ECO:0000313" key="3">
    <source>
        <dbReference type="EMBL" id="CAI9303892.1"/>
    </source>
</evidence>
<organism evidence="3 4">
    <name type="scientific">Lactuca saligna</name>
    <name type="common">Willowleaf lettuce</name>
    <dbReference type="NCBI Taxonomy" id="75948"/>
    <lineage>
        <taxon>Eukaryota</taxon>
        <taxon>Viridiplantae</taxon>
        <taxon>Streptophyta</taxon>
        <taxon>Embryophyta</taxon>
        <taxon>Tracheophyta</taxon>
        <taxon>Spermatophyta</taxon>
        <taxon>Magnoliopsida</taxon>
        <taxon>eudicotyledons</taxon>
        <taxon>Gunneridae</taxon>
        <taxon>Pentapetalae</taxon>
        <taxon>asterids</taxon>
        <taxon>campanulids</taxon>
        <taxon>Asterales</taxon>
        <taxon>Asteraceae</taxon>
        <taxon>Cichorioideae</taxon>
        <taxon>Cichorieae</taxon>
        <taxon>Lactucinae</taxon>
        <taxon>Lactuca</taxon>
    </lineage>
</organism>
<keyword evidence="1" id="KW-1133">Transmembrane helix</keyword>
<feature type="chain" id="PRO_5041225198" evidence="2">
    <location>
        <begin position="24"/>
        <end position="118"/>
    </location>
</feature>
<reference evidence="3" key="1">
    <citation type="submission" date="2023-04" db="EMBL/GenBank/DDBJ databases">
        <authorList>
            <person name="Vijverberg K."/>
            <person name="Xiong W."/>
            <person name="Schranz E."/>
        </authorList>
    </citation>
    <scope>NUCLEOTIDE SEQUENCE</scope>
</reference>
<evidence type="ECO:0000313" key="4">
    <source>
        <dbReference type="Proteomes" id="UP001177003"/>
    </source>
</evidence>
<keyword evidence="1" id="KW-0812">Transmembrane</keyword>
<keyword evidence="4" id="KW-1185">Reference proteome</keyword>
<feature type="signal peptide" evidence="2">
    <location>
        <begin position="1"/>
        <end position="23"/>
    </location>
</feature>
<proteinExistence type="predicted"/>
<evidence type="ECO:0000256" key="1">
    <source>
        <dbReference type="SAM" id="Phobius"/>
    </source>
</evidence>